<evidence type="ECO:0000313" key="8">
    <source>
        <dbReference type="EMBL" id="CDW87936.1"/>
    </source>
</evidence>
<feature type="transmembrane region" description="Helical" evidence="7">
    <location>
        <begin position="607"/>
        <end position="628"/>
    </location>
</feature>
<dbReference type="InterPro" id="IPR007599">
    <property type="entry name" value="DER1"/>
</dbReference>
<name>A0A078B0V4_STYLE</name>
<keyword evidence="5 7" id="KW-1133">Transmembrane helix</keyword>
<keyword evidence="3 7" id="KW-0812">Transmembrane</keyword>
<evidence type="ECO:0000256" key="6">
    <source>
        <dbReference type="ARBA" id="ARBA00023136"/>
    </source>
</evidence>
<feature type="transmembrane region" description="Helical" evidence="7">
    <location>
        <begin position="97"/>
        <end position="130"/>
    </location>
</feature>
<organism evidence="8 9">
    <name type="scientific">Stylonychia lemnae</name>
    <name type="common">Ciliate</name>
    <dbReference type="NCBI Taxonomy" id="5949"/>
    <lineage>
        <taxon>Eukaryota</taxon>
        <taxon>Sar</taxon>
        <taxon>Alveolata</taxon>
        <taxon>Ciliophora</taxon>
        <taxon>Intramacronucleata</taxon>
        <taxon>Spirotrichea</taxon>
        <taxon>Stichotrichia</taxon>
        <taxon>Sporadotrichida</taxon>
        <taxon>Oxytrichidae</taxon>
        <taxon>Stylonychinae</taxon>
        <taxon>Stylonychia</taxon>
    </lineage>
</organism>
<keyword evidence="9" id="KW-1185">Reference proteome</keyword>
<dbReference type="GO" id="GO:0005789">
    <property type="term" value="C:endoplasmic reticulum membrane"/>
    <property type="evidence" value="ECO:0007669"/>
    <property type="project" value="UniProtKB-SubCell"/>
</dbReference>
<gene>
    <name evidence="8" type="primary">Contig1650.g1797</name>
    <name evidence="8" type="ORF">STYLEM_17051</name>
</gene>
<accession>A0A078B0V4</accession>
<dbReference type="EMBL" id="CCKQ01016072">
    <property type="protein sequence ID" value="CDW87936.1"/>
    <property type="molecule type" value="Genomic_DNA"/>
</dbReference>
<dbReference type="PANTHER" id="PTHR11009">
    <property type="entry name" value="DER1-LIKE PROTEIN, DERLIN"/>
    <property type="match status" value="1"/>
</dbReference>
<dbReference type="InParanoid" id="A0A078B0V4"/>
<feature type="transmembrane region" description="Helical" evidence="7">
    <location>
        <begin position="18"/>
        <end position="41"/>
    </location>
</feature>
<dbReference type="InterPro" id="IPR035952">
    <property type="entry name" value="Rhomboid-like_sf"/>
</dbReference>
<sequence length="640" mass="74637">MALIDELWSSVPPITRTILLLSIILTGAVSLDLCTPLKLYFNYNLIKYKFQFWRIFTCLFYYGEFSVDTIFDFFILYKYSIMLEKESFRNKPADFIVFFLFGSLLFIVLAIFFGFEFLSPCISSMMLYLWCRRNSTFNINFLEIFNFRAPFLPWVLMTFLLMFGFNPIFDVIGVGVGHIYYFLEDVVPKIPETRDFRLLKPPQFLIRICDAFGIHNYALNNEDFIFEDDQNAGGAGAVGDIREDVLIDENNEDENRLISTYYDHEGERIIRKKPDSIVRSLQYNYLQQRSKDKKLQNKVEPHKLFMMSLFFETVFYIPNRFRSIVLLNTQTVVYTQTDQALLSLMSIMFNMQKQQELSLSVKQFFSSFKFFFSSTMLYESMSICLRFGIFEKLQSDQLLNQHSSPEINGFIAGTVAQTITSPLFKLSLANHNYRICDSQSLKEFYRQALTTNQGKQGFLTIFPISLAIRGGILGMLQQGLFFRVAELLEEPIRLPNDLNINSGSHKSKIDHFITSVKNDNEIIEKLYLTGFFDEIIYDQNFKPPRQYKNLLITGIGMALLQSIVMTPIDILVFNQMQMRMYGPKALQKVRLSQVIKELKYIQGLPRIGTMIFASSFVRNLFIVSGFYISENYLRSKLIKE</sequence>
<evidence type="ECO:0000256" key="2">
    <source>
        <dbReference type="ARBA" id="ARBA00008917"/>
    </source>
</evidence>
<feature type="transmembrane region" description="Helical" evidence="7">
    <location>
        <begin position="53"/>
        <end position="77"/>
    </location>
</feature>
<dbReference type="GO" id="GO:0006950">
    <property type="term" value="P:response to stress"/>
    <property type="evidence" value="ECO:0007669"/>
    <property type="project" value="UniProtKB-ARBA"/>
</dbReference>
<evidence type="ECO:0000256" key="7">
    <source>
        <dbReference type="SAM" id="Phobius"/>
    </source>
</evidence>
<evidence type="ECO:0000256" key="3">
    <source>
        <dbReference type="ARBA" id="ARBA00022692"/>
    </source>
</evidence>
<evidence type="ECO:0000256" key="4">
    <source>
        <dbReference type="ARBA" id="ARBA00022824"/>
    </source>
</evidence>
<feature type="transmembrane region" description="Helical" evidence="7">
    <location>
        <begin position="151"/>
        <end position="183"/>
    </location>
</feature>
<comment type="subcellular location">
    <subcellularLocation>
        <location evidence="1">Endoplasmic reticulum membrane</location>
        <topology evidence="1">Multi-pass membrane protein</topology>
    </subcellularLocation>
</comment>
<dbReference type="OrthoDB" id="305744at2759"/>
<dbReference type="Pfam" id="PF04511">
    <property type="entry name" value="DER1"/>
    <property type="match status" value="1"/>
</dbReference>
<proteinExistence type="inferred from homology"/>
<evidence type="ECO:0000256" key="1">
    <source>
        <dbReference type="ARBA" id="ARBA00004477"/>
    </source>
</evidence>
<comment type="similarity">
    <text evidence="2">Belongs to the derlin family.</text>
</comment>
<dbReference type="SUPFAM" id="SSF144091">
    <property type="entry name" value="Rhomboid-like"/>
    <property type="match status" value="1"/>
</dbReference>
<dbReference type="AlphaFoldDB" id="A0A078B0V4"/>
<reference evidence="8 9" key="1">
    <citation type="submission" date="2014-06" db="EMBL/GenBank/DDBJ databases">
        <authorList>
            <person name="Swart Estienne"/>
        </authorList>
    </citation>
    <scope>NUCLEOTIDE SEQUENCE [LARGE SCALE GENOMIC DNA]</scope>
    <source>
        <strain evidence="8 9">130c</strain>
    </source>
</reference>
<keyword evidence="4" id="KW-0256">Endoplasmic reticulum</keyword>
<keyword evidence="6 7" id="KW-0472">Membrane</keyword>
<evidence type="ECO:0000256" key="5">
    <source>
        <dbReference type="ARBA" id="ARBA00022989"/>
    </source>
</evidence>
<evidence type="ECO:0000313" key="9">
    <source>
        <dbReference type="Proteomes" id="UP000039865"/>
    </source>
</evidence>
<dbReference type="Proteomes" id="UP000039865">
    <property type="component" value="Unassembled WGS sequence"/>
</dbReference>
<protein>
    <submittedName>
        <fullName evidence="8">Der1like family</fullName>
    </submittedName>
</protein>
<feature type="transmembrane region" description="Helical" evidence="7">
    <location>
        <begin position="550"/>
        <end position="573"/>
    </location>
</feature>